<feature type="compositionally biased region" description="Acidic residues" evidence="8">
    <location>
        <begin position="291"/>
        <end position="308"/>
    </location>
</feature>
<evidence type="ECO:0000256" key="4">
    <source>
        <dbReference type="ARBA" id="ARBA00023155"/>
    </source>
</evidence>
<feature type="DNA-binding region" description="Homeobox" evidence="6">
    <location>
        <begin position="198"/>
        <end position="258"/>
    </location>
</feature>
<dbReference type="CDD" id="cd00086">
    <property type="entry name" value="homeodomain"/>
    <property type="match status" value="1"/>
</dbReference>
<reference evidence="10" key="1">
    <citation type="submission" date="2020-08" db="EMBL/GenBank/DDBJ databases">
        <title>Multicomponent nature underlies the extraordinary mechanical properties of spider dragline silk.</title>
        <authorList>
            <person name="Kono N."/>
            <person name="Nakamura H."/>
            <person name="Mori M."/>
            <person name="Yoshida Y."/>
            <person name="Ohtoshi R."/>
            <person name="Malay A.D."/>
            <person name="Moran D.A.P."/>
            <person name="Tomita M."/>
            <person name="Numata K."/>
            <person name="Arakawa K."/>
        </authorList>
    </citation>
    <scope>NUCLEOTIDE SEQUENCE</scope>
</reference>
<keyword evidence="4 6" id="KW-0371">Homeobox</keyword>
<evidence type="ECO:0000313" key="11">
    <source>
        <dbReference type="Proteomes" id="UP000886998"/>
    </source>
</evidence>
<keyword evidence="5 6" id="KW-0539">Nucleus</keyword>
<dbReference type="InterPro" id="IPR009057">
    <property type="entry name" value="Homeodomain-like_sf"/>
</dbReference>
<evidence type="ECO:0000256" key="5">
    <source>
        <dbReference type="ARBA" id="ARBA00023242"/>
    </source>
</evidence>
<dbReference type="Proteomes" id="UP000886998">
    <property type="component" value="Unassembled WGS sequence"/>
</dbReference>
<evidence type="ECO:0000256" key="7">
    <source>
        <dbReference type="RuleBase" id="RU000682"/>
    </source>
</evidence>
<evidence type="ECO:0000313" key="10">
    <source>
        <dbReference type="EMBL" id="GFY49049.1"/>
    </source>
</evidence>
<feature type="region of interest" description="Disordered" evidence="8">
    <location>
        <begin position="45"/>
        <end position="86"/>
    </location>
</feature>
<keyword evidence="11" id="KW-1185">Reference proteome</keyword>
<dbReference type="SMART" id="SM00389">
    <property type="entry name" value="HOX"/>
    <property type="match status" value="1"/>
</dbReference>
<dbReference type="Pfam" id="PF00046">
    <property type="entry name" value="Homeodomain"/>
    <property type="match status" value="1"/>
</dbReference>
<comment type="similarity">
    <text evidence="2">Belongs to the EMX homeobox family.</text>
</comment>
<evidence type="ECO:0000259" key="9">
    <source>
        <dbReference type="PROSITE" id="PS50071"/>
    </source>
</evidence>
<evidence type="ECO:0000256" key="6">
    <source>
        <dbReference type="PROSITE-ProRule" id="PRU00108"/>
    </source>
</evidence>
<dbReference type="FunFam" id="1.10.10.60:FF:000081">
    <property type="entry name" value="Empty spiracles homeobox 2"/>
    <property type="match status" value="1"/>
</dbReference>
<accession>A0A8X6XAM6</accession>
<dbReference type="Gene3D" id="1.10.10.60">
    <property type="entry name" value="Homeodomain-like"/>
    <property type="match status" value="1"/>
</dbReference>
<feature type="region of interest" description="Disordered" evidence="8">
    <location>
        <begin position="252"/>
        <end position="317"/>
    </location>
</feature>
<dbReference type="PROSITE" id="PS50071">
    <property type="entry name" value="HOMEOBOX_2"/>
    <property type="match status" value="1"/>
</dbReference>
<evidence type="ECO:0000256" key="3">
    <source>
        <dbReference type="ARBA" id="ARBA00023125"/>
    </source>
</evidence>
<sequence>MRGDLRTSMMPVAPAAILPPHRTATNSSKPKLGFSIESIVGLEAKTNTKRSPSPEDDDRCSDNEITTITPPPAHSHQKLTSSSGSPYYRTPVEDIYSGYSQFTPQRVLPARTSDYPHRGDLVAPHATNSPLTYPSVMSHYGPTLSLGHCPGQYPLASYLVNRDYASYPWLMARQPRILPYRPQGPQSASFILHQFRKPKRIRTAFSPSQLLTLEHAFEKNHYMSEALRRKQLLLISQLSKNLVKVWFQNRRTKHKRQKQEEEQQSRPSDGQSSGKDESNGDHPSSVSPAIEESDESMCEDEDECDESTYDNGQIHNT</sequence>
<comment type="caution">
    <text evidence="10">The sequence shown here is derived from an EMBL/GenBank/DDBJ whole genome shotgun (WGS) entry which is preliminary data.</text>
</comment>
<feature type="domain" description="Homeobox" evidence="9">
    <location>
        <begin position="196"/>
        <end position="257"/>
    </location>
</feature>
<dbReference type="AlphaFoldDB" id="A0A8X6XAM6"/>
<dbReference type="GO" id="GO:0007420">
    <property type="term" value="P:brain development"/>
    <property type="evidence" value="ECO:0007669"/>
    <property type="project" value="TreeGrafter"/>
</dbReference>
<evidence type="ECO:0000256" key="8">
    <source>
        <dbReference type="SAM" id="MobiDB-lite"/>
    </source>
</evidence>
<gene>
    <name evidence="10" type="primary">ems</name>
    <name evidence="10" type="ORF">TNIN_419861</name>
</gene>
<protein>
    <submittedName>
        <fullName evidence="10">Homeotic protein empty spiracles</fullName>
    </submittedName>
</protein>
<evidence type="ECO:0000256" key="1">
    <source>
        <dbReference type="ARBA" id="ARBA00004123"/>
    </source>
</evidence>
<comment type="subcellular location">
    <subcellularLocation>
        <location evidence="1 6 7">Nucleus</location>
    </subcellularLocation>
</comment>
<dbReference type="SUPFAM" id="SSF46689">
    <property type="entry name" value="Homeodomain-like"/>
    <property type="match status" value="1"/>
</dbReference>
<organism evidence="10 11">
    <name type="scientific">Trichonephila inaurata madagascariensis</name>
    <dbReference type="NCBI Taxonomy" id="2747483"/>
    <lineage>
        <taxon>Eukaryota</taxon>
        <taxon>Metazoa</taxon>
        <taxon>Ecdysozoa</taxon>
        <taxon>Arthropoda</taxon>
        <taxon>Chelicerata</taxon>
        <taxon>Arachnida</taxon>
        <taxon>Araneae</taxon>
        <taxon>Araneomorphae</taxon>
        <taxon>Entelegynae</taxon>
        <taxon>Araneoidea</taxon>
        <taxon>Nephilidae</taxon>
        <taxon>Trichonephila</taxon>
        <taxon>Trichonephila inaurata</taxon>
    </lineage>
</organism>
<dbReference type="PANTHER" id="PTHR24339">
    <property type="entry name" value="HOMEOBOX PROTEIN EMX-RELATED"/>
    <property type="match status" value="1"/>
</dbReference>
<dbReference type="OrthoDB" id="6159439at2759"/>
<dbReference type="GO" id="GO:0005634">
    <property type="term" value="C:nucleus"/>
    <property type="evidence" value="ECO:0007669"/>
    <property type="project" value="UniProtKB-SubCell"/>
</dbReference>
<dbReference type="GO" id="GO:0000978">
    <property type="term" value="F:RNA polymerase II cis-regulatory region sequence-specific DNA binding"/>
    <property type="evidence" value="ECO:0007669"/>
    <property type="project" value="TreeGrafter"/>
</dbReference>
<proteinExistence type="inferred from homology"/>
<keyword evidence="3 6" id="KW-0238">DNA-binding</keyword>
<dbReference type="InterPro" id="IPR001356">
    <property type="entry name" value="HD"/>
</dbReference>
<name>A0A8X6XAM6_9ARAC</name>
<dbReference type="GO" id="GO:0030182">
    <property type="term" value="P:neuron differentiation"/>
    <property type="evidence" value="ECO:0007669"/>
    <property type="project" value="TreeGrafter"/>
</dbReference>
<dbReference type="InterPro" id="IPR050877">
    <property type="entry name" value="EMX-VAX-Noto_Homeobox_TFs"/>
</dbReference>
<dbReference type="GO" id="GO:0000981">
    <property type="term" value="F:DNA-binding transcription factor activity, RNA polymerase II-specific"/>
    <property type="evidence" value="ECO:0007669"/>
    <property type="project" value="TreeGrafter"/>
</dbReference>
<evidence type="ECO:0000256" key="2">
    <source>
        <dbReference type="ARBA" id="ARBA00007397"/>
    </source>
</evidence>
<dbReference type="PANTHER" id="PTHR24339:SF28">
    <property type="entry name" value="E5-RELATED"/>
    <property type="match status" value="1"/>
</dbReference>
<dbReference type="EMBL" id="BMAV01006807">
    <property type="protein sequence ID" value="GFY49049.1"/>
    <property type="molecule type" value="Genomic_DNA"/>
</dbReference>